<accession>X1GBF7</accession>
<comment type="caution">
    <text evidence="2">The sequence shown here is derived from an EMBL/GenBank/DDBJ whole genome shotgun (WGS) entry which is preliminary data.</text>
</comment>
<evidence type="ECO:0000313" key="2">
    <source>
        <dbReference type="EMBL" id="GAH42150.1"/>
    </source>
</evidence>
<feature type="transmembrane region" description="Helical" evidence="1">
    <location>
        <begin position="48"/>
        <end position="67"/>
    </location>
</feature>
<keyword evidence="1" id="KW-1133">Transmembrane helix</keyword>
<name>X1GBF7_9ZZZZ</name>
<keyword evidence="1" id="KW-0812">Transmembrane</keyword>
<organism evidence="2">
    <name type="scientific">marine sediment metagenome</name>
    <dbReference type="NCBI Taxonomy" id="412755"/>
    <lineage>
        <taxon>unclassified sequences</taxon>
        <taxon>metagenomes</taxon>
        <taxon>ecological metagenomes</taxon>
    </lineage>
</organism>
<protein>
    <submittedName>
        <fullName evidence="2">Uncharacterized protein</fullName>
    </submittedName>
</protein>
<keyword evidence="1" id="KW-0472">Membrane</keyword>
<reference evidence="2" key="1">
    <citation type="journal article" date="2014" name="Front. Microbiol.">
        <title>High frequency of phylogenetically diverse reductive dehalogenase-homologous genes in deep subseafloor sedimentary metagenomes.</title>
        <authorList>
            <person name="Kawai M."/>
            <person name="Futagami T."/>
            <person name="Toyoda A."/>
            <person name="Takaki Y."/>
            <person name="Nishi S."/>
            <person name="Hori S."/>
            <person name="Arai W."/>
            <person name="Tsubouchi T."/>
            <person name="Morono Y."/>
            <person name="Uchiyama I."/>
            <person name="Ito T."/>
            <person name="Fujiyama A."/>
            <person name="Inagaki F."/>
            <person name="Takami H."/>
        </authorList>
    </citation>
    <scope>NUCLEOTIDE SEQUENCE</scope>
    <source>
        <strain evidence="2">Expedition CK06-06</strain>
    </source>
</reference>
<dbReference type="EMBL" id="BARU01009828">
    <property type="protein sequence ID" value="GAH42150.1"/>
    <property type="molecule type" value="Genomic_DNA"/>
</dbReference>
<dbReference type="AlphaFoldDB" id="X1GBF7"/>
<gene>
    <name evidence="2" type="ORF">S03H2_18900</name>
</gene>
<proteinExistence type="predicted"/>
<sequence length="72" mass="7830">MPEEILEATPSGLLEEAKEVIDSVVALPELGEEVVALQESLLSVQSNLLILNVVGLLVVLSVLYLLWKQFKG</sequence>
<evidence type="ECO:0000256" key="1">
    <source>
        <dbReference type="SAM" id="Phobius"/>
    </source>
</evidence>